<proteinExistence type="predicted"/>
<feature type="compositionally biased region" description="Low complexity" evidence="1">
    <location>
        <begin position="166"/>
        <end position="196"/>
    </location>
</feature>
<protein>
    <submittedName>
        <fullName evidence="2">Uncharacterized protein</fullName>
    </submittedName>
</protein>
<feature type="region of interest" description="Disordered" evidence="1">
    <location>
        <begin position="166"/>
        <end position="223"/>
    </location>
</feature>
<evidence type="ECO:0000313" key="2">
    <source>
        <dbReference type="EMBL" id="CAF4636719.1"/>
    </source>
</evidence>
<reference evidence="2" key="1">
    <citation type="submission" date="2021-02" db="EMBL/GenBank/DDBJ databases">
        <authorList>
            <person name="Nowell W R."/>
        </authorList>
    </citation>
    <scope>NUCLEOTIDE SEQUENCE</scope>
</reference>
<dbReference type="AlphaFoldDB" id="A0A821EIV9"/>
<dbReference type="Gene3D" id="3.60.10.10">
    <property type="entry name" value="Endonuclease/exonuclease/phosphatase"/>
    <property type="match status" value="1"/>
</dbReference>
<dbReference type="SUPFAM" id="SSF56219">
    <property type="entry name" value="DNase I-like"/>
    <property type="match status" value="1"/>
</dbReference>
<name>A0A821EIV9_9BILA</name>
<sequence>MIAFVKGIDPEIPENRITEALNKVGLDVINVTRLNRKDDNTPTSTIKVTFKDANNPNTFIHTGLQADSMHFNAEAAPQNKNSPTTTTPLLHDSNEFPSLPNMYQRQQARWKKIIEETTKRLFKSLQQKIKTIEQTISSVETLINDDAISSSSLSDSDEDIQIVNAKNKNNLQQPQNQTKPPTTINKNKTSTQSSTTANDSIKKPTPNRNPTAKTSKRNRSLDSLLDSTSERLFSLLGYNIFRNDRVGKPGGGVLGAVKPHLECREMMNRTIHKNEIVAVQIEMQLYKSMLISSIYVPPTAKIGMNIFQDLYNINNNCIIVGDRNATLYEIGSANTDARGK</sequence>
<evidence type="ECO:0000256" key="1">
    <source>
        <dbReference type="SAM" id="MobiDB-lite"/>
    </source>
</evidence>
<organism evidence="2 3">
    <name type="scientific">Rotaria socialis</name>
    <dbReference type="NCBI Taxonomy" id="392032"/>
    <lineage>
        <taxon>Eukaryota</taxon>
        <taxon>Metazoa</taxon>
        <taxon>Spiralia</taxon>
        <taxon>Gnathifera</taxon>
        <taxon>Rotifera</taxon>
        <taxon>Eurotatoria</taxon>
        <taxon>Bdelloidea</taxon>
        <taxon>Philodinida</taxon>
        <taxon>Philodinidae</taxon>
        <taxon>Rotaria</taxon>
    </lineage>
</organism>
<comment type="caution">
    <text evidence="2">The sequence shown here is derived from an EMBL/GenBank/DDBJ whole genome shotgun (WGS) entry which is preliminary data.</text>
</comment>
<gene>
    <name evidence="2" type="ORF">TOA249_LOCUS12974</name>
</gene>
<dbReference type="Proteomes" id="UP000663838">
    <property type="component" value="Unassembled WGS sequence"/>
</dbReference>
<dbReference type="EMBL" id="CAJOBS010000751">
    <property type="protein sequence ID" value="CAF4636719.1"/>
    <property type="molecule type" value="Genomic_DNA"/>
</dbReference>
<dbReference type="InterPro" id="IPR036691">
    <property type="entry name" value="Endo/exonu/phosph_ase_sf"/>
</dbReference>
<accession>A0A821EIV9</accession>
<evidence type="ECO:0000313" key="3">
    <source>
        <dbReference type="Proteomes" id="UP000663838"/>
    </source>
</evidence>